<dbReference type="Pfam" id="PF25681">
    <property type="entry name" value="Phage_TTP_17"/>
    <property type="match status" value="1"/>
</dbReference>
<reference evidence="1 2" key="1">
    <citation type="journal article" date="2005" name="Appl. Environ. Microbiol.">
        <title>Intestinal bacterial communities that produce active estrogen-like compounds enterodiol and enterolactone in humans.</title>
        <authorList>
            <person name="Clavel T."/>
            <person name="Henderson G."/>
            <person name="Alpert C.A."/>
            <person name="Philippe C."/>
            <person name="Rigottier-Gois L."/>
            <person name="Dore J."/>
            <person name="Blaut M."/>
        </authorList>
    </citation>
    <scope>NUCLEOTIDE SEQUENCE [LARGE SCALE GENOMIC DNA]</scope>
    <source>
        <strain evidence="1 2">SECO-MT75m2</strain>
    </source>
</reference>
<comment type="caution">
    <text evidence="1">The sequence shown here is derived from an EMBL/GenBank/DDBJ whole genome shotgun (WGS) entry which is preliminary data.</text>
</comment>
<dbReference type="Proteomes" id="UP000312594">
    <property type="component" value="Unassembled WGS sequence"/>
</dbReference>
<dbReference type="EMBL" id="VEVP01000029">
    <property type="protein sequence ID" value="TNU89384.1"/>
    <property type="molecule type" value="Genomic_DNA"/>
</dbReference>
<evidence type="ECO:0000313" key="1">
    <source>
        <dbReference type="EMBL" id="TNU89384.1"/>
    </source>
</evidence>
<organism evidence="1 2">
    <name type="scientific">Eggerthella lenta</name>
    <name type="common">Eubacterium lentum</name>
    <dbReference type="NCBI Taxonomy" id="84112"/>
    <lineage>
        <taxon>Bacteria</taxon>
        <taxon>Bacillati</taxon>
        <taxon>Actinomycetota</taxon>
        <taxon>Coriobacteriia</taxon>
        <taxon>Eggerthellales</taxon>
        <taxon>Eggerthellaceae</taxon>
        <taxon>Eggerthella</taxon>
    </lineage>
</organism>
<sequence>MSALAGWESLGELSENGFSESKSVTENKFKGWHGSVVLTAISEEENTYKAEFIEVNRPSAAKLRYGSKNVETGADGSVSHISGKPSTGDKVPLVFDELESNGYLRRTVVRKASVSSFDEVPHRKGALMVYGMTFTAIEVDGSAFDIYRAKPASPSPASAPAGK</sequence>
<dbReference type="InterPro" id="IPR058154">
    <property type="entry name" value="Bxb1_TTP-like"/>
</dbReference>
<name>A0A5C5BSU6_EGGLN</name>
<dbReference type="RefSeq" id="WP_139912863.1">
    <property type="nucleotide sequence ID" value="NZ_VEVP01000029.1"/>
</dbReference>
<dbReference type="AlphaFoldDB" id="A0A5C5BSU6"/>
<gene>
    <name evidence="1" type="ORF">FIC87_11335</name>
</gene>
<accession>A0A5C5BSU6</accession>
<protein>
    <submittedName>
        <fullName evidence="1">Uncharacterized protein</fullName>
    </submittedName>
</protein>
<evidence type="ECO:0000313" key="2">
    <source>
        <dbReference type="Proteomes" id="UP000312594"/>
    </source>
</evidence>
<proteinExistence type="predicted"/>